<evidence type="ECO:0000313" key="2">
    <source>
        <dbReference type="Proteomes" id="UP000299102"/>
    </source>
</evidence>
<name>A0A4C1SZT4_EUMVA</name>
<protein>
    <submittedName>
        <fullName evidence="1">Uncharacterized protein</fullName>
    </submittedName>
</protein>
<evidence type="ECO:0000313" key="1">
    <source>
        <dbReference type="EMBL" id="GBP07486.1"/>
    </source>
</evidence>
<accession>A0A4C1SZT4</accession>
<comment type="caution">
    <text evidence="1">The sequence shown here is derived from an EMBL/GenBank/DDBJ whole genome shotgun (WGS) entry which is preliminary data.</text>
</comment>
<keyword evidence="2" id="KW-1185">Reference proteome</keyword>
<reference evidence="1 2" key="1">
    <citation type="journal article" date="2019" name="Commun. Biol.">
        <title>The bagworm genome reveals a unique fibroin gene that provides high tensile strength.</title>
        <authorList>
            <person name="Kono N."/>
            <person name="Nakamura H."/>
            <person name="Ohtoshi R."/>
            <person name="Tomita M."/>
            <person name="Numata K."/>
            <person name="Arakawa K."/>
        </authorList>
    </citation>
    <scope>NUCLEOTIDE SEQUENCE [LARGE SCALE GENOMIC DNA]</scope>
</reference>
<proteinExistence type="predicted"/>
<sequence>MSGRRRHQLNPFVRWRTGDQGLGGEPAGAVVRESQSTIKSCRGNALPHSVPRAAIPLTETRDRIVEVDGQSELMRRFYAAIFDVKHAPSGARAAPPQDPHRPQARAFAAFGHLDLRHGTARPRLQFAKTPRPTAHQQRLAGTRARARASSALRNDITPLSVPLAPRIAR</sequence>
<dbReference type="Proteomes" id="UP000299102">
    <property type="component" value="Unassembled WGS sequence"/>
</dbReference>
<dbReference type="EMBL" id="BGZK01000026">
    <property type="protein sequence ID" value="GBP07486.1"/>
    <property type="molecule type" value="Genomic_DNA"/>
</dbReference>
<organism evidence="1 2">
    <name type="scientific">Eumeta variegata</name>
    <name type="common">Bagworm moth</name>
    <name type="synonym">Eumeta japonica</name>
    <dbReference type="NCBI Taxonomy" id="151549"/>
    <lineage>
        <taxon>Eukaryota</taxon>
        <taxon>Metazoa</taxon>
        <taxon>Ecdysozoa</taxon>
        <taxon>Arthropoda</taxon>
        <taxon>Hexapoda</taxon>
        <taxon>Insecta</taxon>
        <taxon>Pterygota</taxon>
        <taxon>Neoptera</taxon>
        <taxon>Endopterygota</taxon>
        <taxon>Lepidoptera</taxon>
        <taxon>Glossata</taxon>
        <taxon>Ditrysia</taxon>
        <taxon>Tineoidea</taxon>
        <taxon>Psychidae</taxon>
        <taxon>Oiketicinae</taxon>
        <taxon>Eumeta</taxon>
    </lineage>
</organism>
<gene>
    <name evidence="1" type="ORF">EVAR_4838_1</name>
</gene>
<dbReference type="AlphaFoldDB" id="A0A4C1SZT4"/>